<gene>
    <name evidence="11" type="ORF">DLAC_04927</name>
</gene>
<comment type="subcellular location">
    <subcellularLocation>
        <location evidence="4">Golgi apparatus</location>
    </subcellularLocation>
    <subcellularLocation>
        <location evidence="2">Membrane</location>
        <topology evidence="2">Single-pass membrane protein</topology>
    </subcellularLocation>
    <subcellularLocation>
        <location evidence="3">Mitochondrion</location>
    </subcellularLocation>
</comment>
<evidence type="ECO:0000256" key="7">
    <source>
        <dbReference type="ARBA" id="ARBA00023034"/>
    </source>
</evidence>
<evidence type="ECO:0000313" key="11">
    <source>
        <dbReference type="EMBL" id="KYQ93557.1"/>
    </source>
</evidence>
<evidence type="ECO:0000256" key="4">
    <source>
        <dbReference type="ARBA" id="ARBA00004555"/>
    </source>
</evidence>
<feature type="transmembrane region" description="Helical" evidence="10">
    <location>
        <begin position="28"/>
        <end position="46"/>
    </location>
</feature>
<evidence type="ECO:0000256" key="2">
    <source>
        <dbReference type="ARBA" id="ARBA00004167"/>
    </source>
</evidence>
<evidence type="ECO:0000256" key="3">
    <source>
        <dbReference type="ARBA" id="ARBA00004173"/>
    </source>
</evidence>
<dbReference type="PANTHER" id="PTHR21425:SF2">
    <property type="entry name" value="PROTEIN C1ORF43"/>
    <property type="match status" value="1"/>
</dbReference>
<dbReference type="GO" id="GO:0005794">
    <property type="term" value="C:Golgi apparatus"/>
    <property type="evidence" value="ECO:0007669"/>
    <property type="project" value="UniProtKB-SubCell"/>
</dbReference>
<keyword evidence="7" id="KW-0333">Golgi apparatus</keyword>
<comment type="function">
    <text evidence="1">General regulator of phagocytosis. Required to uptake Gram negative bacterium by macrophages.</text>
</comment>
<dbReference type="EMBL" id="LODT01000025">
    <property type="protein sequence ID" value="KYQ93557.1"/>
    <property type="molecule type" value="Genomic_DNA"/>
</dbReference>
<sequence>MSNITSNNSSSSTSEEELKFNSFSFEHFLIIIFIAAALIFLSFSLIQLRIRIRNNMVDRIPRKIMPFLRPGDLSNKQRTTILNGIVNSKHIQSQIQPVVGDSPIGHLGWGAPDSEYPNTHFKTFISKSYIVLESVATHFNASLKRSPNTCIRDYVELLLDRCEFLDEKLAYLYIDTYEKARFSEDEFTEQEYTHFKENFGTLIQSFEPEASSLSFIKKFQ</sequence>
<dbReference type="InParanoid" id="A0A151ZI15"/>
<evidence type="ECO:0008006" key="13">
    <source>
        <dbReference type="Google" id="ProtNLM"/>
    </source>
</evidence>
<protein>
    <recommendedName>
        <fullName evidence="13">Defect at low temperature protein 1</fullName>
    </recommendedName>
</protein>
<dbReference type="Pfam" id="PF07406">
    <property type="entry name" value="NICE-3"/>
    <property type="match status" value="1"/>
</dbReference>
<dbReference type="GO" id="GO:0005739">
    <property type="term" value="C:mitochondrion"/>
    <property type="evidence" value="ECO:0007669"/>
    <property type="project" value="UniProtKB-SubCell"/>
</dbReference>
<dbReference type="PANTHER" id="PTHR21425">
    <property type="entry name" value="NICE-3"/>
    <property type="match status" value="1"/>
</dbReference>
<keyword evidence="5 10" id="KW-0812">Transmembrane</keyword>
<dbReference type="AlphaFoldDB" id="A0A151ZI15"/>
<evidence type="ECO:0000256" key="5">
    <source>
        <dbReference type="ARBA" id="ARBA00022692"/>
    </source>
</evidence>
<evidence type="ECO:0000256" key="1">
    <source>
        <dbReference type="ARBA" id="ARBA00002620"/>
    </source>
</evidence>
<evidence type="ECO:0000256" key="6">
    <source>
        <dbReference type="ARBA" id="ARBA00022989"/>
    </source>
</evidence>
<dbReference type="Proteomes" id="UP000076078">
    <property type="component" value="Unassembled WGS sequence"/>
</dbReference>
<keyword evidence="12" id="KW-1185">Reference proteome</keyword>
<comment type="caution">
    <text evidence="11">The sequence shown here is derived from an EMBL/GenBank/DDBJ whole genome shotgun (WGS) entry which is preliminary data.</text>
</comment>
<dbReference type="OMA" id="RIPRKIM"/>
<dbReference type="OrthoDB" id="337038at2759"/>
<evidence type="ECO:0000256" key="10">
    <source>
        <dbReference type="SAM" id="Phobius"/>
    </source>
</evidence>
<reference evidence="11 12" key="1">
    <citation type="submission" date="2015-12" db="EMBL/GenBank/DDBJ databases">
        <title>Dictyostelia acquired genes for synthesis and detection of signals that induce cell-type specialization by lateral gene transfer from prokaryotes.</title>
        <authorList>
            <person name="Gloeckner G."/>
            <person name="Schaap P."/>
        </authorList>
    </citation>
    <scope>NUCLEOTIDE SEQUENCE [LARGE SCALE GENOMIC DNA]</scope>
    <source>
        <strain evidence="11 12">TK</strain>
    </source>
</reference>
<evidence type="ECO:0000313" key="12">
    <source>
        <dbReference type="Proteomes" id="UP000076078"/>
    </source>
</evidence>
<keyword evidence="9 10" id="KW-0472">Membrane</keyword>
<dbReference type="GO" id="GO:0016020">
    <property type="term" value="C:membrane"/>
    <property type="evidence" value="ECO:0007669"/>
    <property type="project" value="UniProtKB-SubCell"/>
</dbReference>
<evidence type="ECO:0000256" key="9">
    <source>
        <dbReference type="ARBA" id="ARBA00023136"/>
    </source>
</evidence>
<dbReference type="InterPro" id="IPR010876">
    <property type="entry name" value="C1orf43"/>
</dbReference>
<keyword evidence="6 10" id="KW-1133">Transmembrane helix</keyword>
<name>A0A151ZI15_TIELA</name>
<evidence type="ECO:0000256" key="8">
    <source>
        <dbReference type="ARBA" id="ARBA00023128"/>
    </source>
</evidence>
<accession>A0A151ZI15</accession>
<proteinExistence type="predicted"/>
<keyword evidence="8" id="KW-0496">Mitochondrion</keyword>
<organism evidence="11 12">
    <name type="scientific">Tieghemostelium lacteum</name>
    <name type="common">Slime mold</name>
    <name type="synonym">Dictyostelium lacteum</name>
    <dbReference type="NCBI Taxonomy" id="361077"/>
    <lineage>
        <taxon>Eukaryota</taxon>
        <taxon>Amoebozoa</taxon>
        <taxon>Evosea</taxon>
        <taxon>Eumycetozoa</taxon>
        <taxon>Dictyostelia</taxon>
        <taxon>Dictyosteliales</taxon>
        <taxon>Raperosteliaceae</taxon>
        <taxon>Tieghemostelium</taxon>
    </lineage>
</organism>